<dbReference type="Proteomes" id="UP001197827">
    <property type="component" value="Unassembled WGS sequence"/>
</dbReference>
<dbReference type="RefSeq" id="WP_118306407.1">
    <property type="nucleotide sequence ID" value="NZ_JAJDKQ010000026.1"/>
</dbReference>
<gene>
    <name evidence="1" type="ORF">LJD74_11625</name>
</gene>
<dbReference type="EMBL" id="JAJDKQ010000026">
    <property type="protein sequence ID" value="MCB8562638.1"/>
    <property type="molecule type" value="Genomic_DNA"/>
</dbReference>
<protein>
    <submittedName>
        <fullName evidence="1">Pyridoxamine 5'-phosphate oxidase family protein</fullName>
    </submittedName>
</protein>
<dbReference type="Gene3D" id="2.30.110.10">
    <property type="entry name" value="Electron Transport, Fmn-binding Protein, Chain A"/>
    <property type="match status" value="1"/>
</dbReference>
<proteinExistence type="predicted"/>
<sequence>MRRFEREVVDHKLIEAMLKEMNIVNIGVNDEDGFPYVVPLSFGFEMTGTHLNIYTHFMKEGKLVSLLKKDPRVCTEFSIFNDFPDKKYKGHYHDYRSVIAKGKMKMLDYKDDPETWEKGYNLLYTCNHREIKPLSERKVVPAIYIGVIECYLKDVTAKSEFPLRTVEDVPFLNVYEQEDDEIPFDISDIIADRKARMNK</sequence>
<dbReference type="PANTHER" id="PTHR34071">
    <property type="entry name" value="5-NITROIMIDAZOLE ANTIBIOTICS RESISTANCE PROTEIN, NIMA-FAMILY-RELATED PROTEIN-RELATED"/>
    <property type="match status" value="1"/>
</dbReference>
<accession>A0AAW4VLY1</accession>
<dbReference type="Pfam" id="PF12900">
    <property type="entry name" value="Pyridox_ox_2"/>
    <property type="match status" value="1"/>
</dbReference>
<reference evidence="1" key="1">
    <citation type="submission" date="2021-10" db="EMBL/GenBank/DDBJ databases">
        <title>Collection of gut derived symbiotic bacterial strains cultured from healthy donors.</title>
        <authorList>
            <person name="Lin H."/>
            <person name="Littmann E."/>
            <person name="Kohout C."/>
            <person name="Pamer E.G."/>
        </authorList>
    </citation>
    <scope>NUCLEOTIDE SEQUENCE</scope>
    <source>
        <strain evidence="1">DFI.5.2</strain>
    </source>
</reference>
<dbReference type="InterPro" id="IPR024747">
    <property type="entry name" value="Pyridox_Oxase-rel"/>
</dbReference>
<dbReference type="InterPro" id="IPR012349">
    <property type="entry name" value="Split_barrel_FMN-bd"/>
</dbReference>
<comment type="caution">
    <text evidence="1">The sequence shown here is derived from an EMBL/GenBank/DDBJ whole genome shotgun (WGS) entry which is preliminary data.</text>
</comment>
<dbReference type="SUPFAM" id="SSF50475">
    <property type="entry name" value="FMN-binding split barrel"/>
    <property type="match status" value="1"/>
</dbReference>
<organism evidence="1 2">
    <name type="scientific">Faecalibacillus intestinalis</name>
    <dbReference type="NCBI Taxonomy" id="1982626"/>
    <lineage>
        <taxon>Bacteria</taxon>
        <taxon>Bacillati</taxon>
        <taxon>Bacillota</taxon>
        <taxon>Erysipelotrichia</taxon>
        <taxon>Erysipelotrichales</taxon>
        <taxon>Coprobacillaceae</taxon>
        <taxon>Faecalibacillus</taxon>
    </lineage>
</organism>
<name>A0AAW4VLY1_9FIRM</name>
<evidence type="ECO:0000313" key="1">
    <source>
        <dbReference type="EMBL" id="MCB8562638.1"/>
    </source>
</evidence>
<dbReference type="PANTHER" id="PTHR34071:SF2">
    <property type="entry name" value="FLAVIN-NUCLEOTIDE-BINDING PROTEIN"/>
    <property type="match status" value="1"/>
</dbReference>
<dbReference type="AlphaFoldDB" id="A0AAW4VLY1"/>
<evidence type="ECO:0000313" key="2">
    <source>
        <dbReference type="Proteomes" id="UP001197827"/>
    </source>
</evidence>